<evidence type="ECO:0000313" key="3">
    <source>
        <dbReference type="Proteomes" id="UP000272015"/>
    </source>
</evidence>
<name>A0A3A5MVZ3_9MICO</name>
<dbReference type="EMBL" id="QZVS01000074">
    <property type="protein sequence ID" value="RJT89364.1"/>
    <property type="molecule type" value="Genomic_DNA"/>
</dbReference>
<dbReference type="AlphaFoldDB" id="A0A3A5MVZ3"/>
<proteinExistence type="predicted"/>
<reference evidence="2 3" key="1">
    <citation type="submission" date="2018-09" db="EMBL/GenBank/DDBJ databases">
        <title>Novel species of Cryobacterium.</title>
        <authorList>
            <person name="Liu Q."/>
            <person name="Xin Y.-H."/>
        </authorList>
    </citation>
    <scope>NUCLEOTIDE SEQUENCE [LARGE SCALE GENOMIC DNA]</scope>
    <source>
        <strain evidence="2 3">Hh39</strain>
    </source>
</reference>
<gene>
    <name evidence="2" type="ORF">D6T64_07325</name>
</gene>
<feature type="region of interest" description="Disordered" evidence="1">
    <location>
        <begin position="1"/>
        <end position="27"/>
    </location>
</feature>
<protein>
    <submittedName>
        <fullName evidence="2">Uncharacterized protein</fullName>
    </submittedName>
</protein>
<evidence type="ECO:0000313" key="2">
    <source>
        <dbReference type="EMBL" id="RJT89364.1"/>
    </source>
</evidence>
<comment type="caution">
    <text evidence="2">The sequence shown here is derived from an EMBL/GenBank/DDBJ whole genome shotgun (WGS) entry which is preliminary data.</text>
</comment>
<organism evidence="2 3">
    <name type="scientific">Cryobacterium melibiosiphilum</name>
    <dbReference type="NCBI Taxonomy" id="995039"/>
    <lineage>
        <taxon>Bacteria</taxon>
        <taxon>Bacillati</taxon>
        <taxon>Actinomycetota</taxon>
        <taxon>Actinomycetes</taxon>
        <taxon>Micrococcales</taxon>
        <taxon>Microbacteriaceae</taxon>
        <taxon>Cryobacterium</taxon>
    </lineage>
</organism>
<feature type="non-terminal residue" evidence="2">
    <location>
        <position position="1"/>
    </location>
</feature>
<accession>A0A3A5MVZ3</accession>
<keyword evidence="3" id="KW-1185">Reference proteome</keyword>
<evidence type="ECO:0000256" key="1">
    <source>
        <dbReference type="SAM" id="MobiDB-lite"/>
    </source>
</evidence>
<dbReference type="Proteomes" id="UP000272015">
    <property type="component" value="Unassembled WGS sequence"/>
</dbReference>
<sequence>ATRAPAAPVTPISRPPARPAASAPAAAPASRFASMGIVGETEPGMTDLDAVLRRRRAVG</sequence>